<dbReference type="VEuPathDB" id="FungiDB:CXQ85_004664"/>
<proteinExistence type="predicted"/>
<dbReference type="AlphaFoldDB" id="A0A2V1AW34"/>
<evidence type="ECO:0008006" key="4">
    <source>
        <dbReference type="Google" id="ProtNLM"/>
    </source>
</evidence>
<keyword evidence="3" id="KW-1185">Reference proteome</keyword>
<sequence>MTTNHRPTLESKRGRGNPIKDTIQHARALGGQKELKLRPDIEGAKVSPSLGKRALEETESSRKRRKDEEDEEESQATSNTDASSLESGSLSDDEREDGENKESREVIAELKKAKDEEQRAGHDNLLKTKGGRSSWRNTPFRGKKETNDSNNKQSSYTTDTLHSETHRKFLSKYIR</sequence>
<name>A0A2V1AW34_9ASCO</name>
<dbReference type="STRING" id="45357.A0A2V1AW34"/>
<protein>
    <recommendedName>
        <fullName evidence="4">Pre-mRNA-splicing factor CWC15</fullName>
    </recommendedName>
</protein>
<feature type="compositionally biased region" description="Low complexity" evidence="1">
    <location>
        <begin position="81"/>
        <end position="90"/>
    </location>
</feature>
<feature type="compositionally biased region" description="Polar residues" evidence="1">
    <location>
        <begin position="148"/>
        <end position="160"/>
    </location>
</feature>
<dbReference type="GeneID" id="37009994"/>
<comment type="caution">
    <text evidence="2">The sequence shown here is derived from an EMBL/GenBank/DDBJ whole genome shotgun (WGS) entry which is preliminary data.</text>
</comment>
<organism evidence="2 3">
    <name type="scientific">Candidozyma haemuli</name>
    <dbReference type="NCBI Taxonomy" id="45357"/>
    <lineage>
        <taxon>Eukaryota</taxon>
        <taxon>Fungi</taxon>
        <taxon>Dikarya</taxon>
        <taxon>Ascomycota</taxon>
        <taxon>Saccharomycotina</taxon>
        <taxon>Pichiomycetes</taxon>
        <taxon>Metschnikowiaceae</taxon>
        <taxon>Candidozyma</taxon>
    </lineage>
</organism>
<evidence type="ECO:0000256" key="1">
    <source>
        <dbReference type="SAM" id="MobiDB-lite"/>
    </source>
</evidence>
<dbReference type="Proteomes" id="UP000244309">
    <property type="component" value="Unassembled WGS sequence"/>
</dbReference>
<accession>A0A2V1AW34</accession>
<gene>
    <name evidence="2" type="ORF">CXQ85_004664</name>
</gene>
<feature type="compositionally biased region" description="Basic and acidic residues" evidence="1">
    <location>
        <begin position="98"/>
        <end position="126"/>
    </location>
</feature>
<evidence type="ECO:0000313" key="3">
    <source>
        <dbReference type="Proteomes" id="UP000244309"/>
    </source>
</evidence>
<dbReference type="OrthoDB" id="30179at2759"/>
<evidence type="ECO:0000313" key="2">
    <source>
        <dbReference type="EMBL" id="PVH21999.1"/>
    </source>
</evidence>
<reference evidence="2 3" key="1">
    <citation type="submission" date="2017-12" db="EMBL/GenBank/DDBJ databases">
        <title>Genome Sequence of a Multidrug-Resistant Candida haemulonii Isolate from a Patient with Chronic Leg Ulcers in Israel.</title>
        <authorList>
            <person name="Chow N.A."/>
            <person name="Gade L."/>
            <person name="Batra D."/>
            <person name="Rowe L.A."/>
            <person name="Ben-Ami R."/>
            <person name="Loparev V.N."/>
            <person name="Litvintseva A.P."/>
        </authorList>
    </citation>
    <scope>NUCLEOTIDE SEQUENCE [LARGE SCALE GENOMIC DNA]</scope>
    <source>
        <strain evidence="2 3">B11899</strain>
    </source>
</reference>
<feature type="compositionally biased region" description="Basic and acidic residues" evidence="1">
    <location>
        <begin position="33"/>
        <end position="43"/>
    </location>
</feature>
<feature type="region of interest" description="Disordered" evidence="1">
    <location>
        <begin position="1"/>
        <end position="175"/>
    </location>
</feature>
<dbReference type="EMBL" id="PKFO01000006">
    <property type="protein sequence ID" value="PVH21999.1"/>
    <property type="molecule type" value="Genomic_DNA"/>
</dbReference>
<dbReference type="RefSeq" id="XP_025342939.1">
    <property type="nucleotide sequence ID" value="XM_025488277.1"/>
</dbReference>